<evidence type="ECO:0000256" key="3">
    <source>
        <dbReference type="ARBA" id="ARBA00022827"/>
    </source>
</evidence>
<gene>
    <name evidence="5" type="ORF">L195_g055751</name>
    <name evidence="6" type="ORF">L195_g055887</name>
</gene>
<dbReference type="SUPFAM" id="SSF51905">
    <property type="entry name" value="FAD/NAD(P)-binding domain"/>
    <property type="match status" value="1"/>
</dbReference>
<dbReference type="GO" id="GO:0050661">
    <property type="term" value="F:NADP binding"/>
    <property type="evidence" value="ECO:0007669"/>
    <property type="project" value="InterPro"/>
</dbReference>
<dbReference type="GO" id="GO:0050660">
    <property type="term" value="F:flavin adenine dinucleotide binding"/>
    <property type="evidence" value="ECO:0007669"/>
    <property type="project" value="InterPro"/>
</dbReference>
<evidence type="ECO:0000256" key="4">
    <source>
        <dbReference type="ARBA" id="ARBA00023002"/>
    </source>
</evidence>
<organism evidence="6 7">
    <name type="scientific">Trifolium pratense</name>
    <name type="common">Red clover</name>
    <dbReference type="NCBI Taxonomy" id="57577"/>
    <lineage>
        <taxon>Eukaryota</taxon>
        <taxon>Viridiplantae</taxon>
        <taxon>Streptophyta</taxon>
        <taxon>Embryophyta</taxon>
        <taxon>Tracheophyta</taxon>
        <taxon>Spermatophyta</taxon>
        <taxon>Magnoliopsida</taxon>
        <taxon>eudicotyledons</taxon>
        <taxon>Gunneridae</taxon>
        <taxon>Pentapetalae</taxon>
        <taxon>rosids</taxon>
        <taxon>fabids</taxon>
        <taxon>Fabales</taxon>
        <taxon>Fabaceae</taxon>
        <taxon>Papilionoideae</taxon>
        <taxon>50 kb inversion clade</taxon>
        <taxon>NPAAA clade</taxon>
        <taxon>Hologalegina</taxon>
        <taxon>IRL clade</taxon>
        <taxon>Trifolieae</taxon>
        <taxon>Trifolium</taxon>
    </lineage>
</organism>
<dbReference type="ExpressionAtlas" id="A0A2K3KNR7">
    <property type="expression patterns" value="baseline"/>
</dbReference>
<reference evidence="6 7" key="1">
    <citation type="journal article" date="2014" name="Am. J. Bot.">
        <title>Genome assembly and annotation for red clover (Trifolium pratense; Fabaceae).</title>
        <authorList>
            <person name="Istvanek J."/>
            <person name="Jaros M."/>
            <person name="Krenek A."/>
            <person name="Repkova J."/>
        </authorList>
    </citation>
    <scope>NUCLEOTIDE SEQUENCE [LARGE SCALE GENOMIC DNA]</scope>
    <source>
        <strain evidence="7">cv. Tatra</strain>
        <tissue evidence="6">Young leaves</tissue>
    </source>
</reference>
<name>A0A2K3KNR7_TRIPR</name>
<dbReference type="Proteomes" id="UP000236291">
    <property type="component" value="Unassembled WGS sequence"/>
</dbReference>
<reference evidence="6 7" key="2">
    <citation type="journal article" date="2017" name="Front. Plant Sci.">
        <title>Gene Classification and Mining of Molecular Markers Useful in Red Clover (Trifolium pratense) Breeding.</title>
        <authorList>
            <person name="Istvanek J."/>
            <person name="Dluhosova J."/>
            <person name="Dluhos P."/>
            <person name="Patkova L."/>
            <person name="Nedelnik J."/>
            <person name="Repkova J."/>
        </authorList>
    </citation>
    <scope>NUCLEOTIDE SEQUENCE [LARGE SCALE GENOMIC DNA]</scope>
    <source>
        <strain evidence="7">cv. Tatra</strain>
        <tissue evidence="6">Young leaves</tissue>
    </source>
</reference>
<feature type="non-terminal residue" evidence="6">
    <location>
        <position position="61"/>
    </location>
</feature>
<dbReference type="STRING" id="57577.A0A2K3KNR7"/>
<dbReference type="InterPro" id="IPR036188">
    <property type="entry name" value="FAD/NAD-bd_sf"/>
</dbReference>
<feature type="non-terminal residue" evidence="6">
    <location>
        <position position="1"/>
    </location>
</feature>
<protein>
    <submittedName>
        <fullName evidence="6">Flavin-containing monooxygenase FMO GS-OX-like protein 9-like protein</fullName>
    </submittedName>
</protein>
<evidence type="ECO:0000256" key="1">
    <source>
        <dbReference type="ARBA" id="ARBA00009183"/>
    </source>
</evidence>
<accession>A0A2K3KNR7</accession>
<dbReference type="GO" id="GO:0004499">
    <property type="term" value="F:N,N-dimethylaniline monooxygenase activity"/>
    <property type="evidence" value="ECO:0007669"/>
    <property type="project" value="InterPro"/>
</dbReference>
<comment type="caution">
    <text evidence="6">The sequence shown here is derived from an EMBL/GenBank/DDBJ whole genome shotgun (WGS) entry which is preliminary data.</text>
</comment>
<dbReference type="EMBL" id="ASHM01102821">
    <property type="protein sequence ID" value="PNX67671.1"/>
    <property type="molecule type" value="Genomic_DNA"/>
</dbReference>
<evidence type="ECO:0000256" key="2">
    <source>
        <dbReference type="ARBA" id="ARBA00022630"/>
    </source>
</evidence>
<evidence type="ECO:0000313" key="7">
    <source>
        <dbReference type="Proteomes" id="UP000236291"/>
    </source>
</evidence>
<dbReference type="InterPro" id="IPR050346">
    <property type="entry name" value="FMO-like"/>
</dbReference>
<dbReference type="AlphaFoldDB" id="A0A2K3KNR7"/>
<dbReference type="InterPro" id="IPR020946">
    <property type="entry name" value="Flavin_mOase-like"/>
</dbReference>
<dbReference type="EMBL" id="ASHM01103592">
    <property type="protein sequence ID" value="PNX67919.1"/>
    <property type="molecule type" value="Genomic_DNA"/>
</dbReference>
<comment type="similarity">
    <text evidence="1">Belongs to the FMO family.</text>
</comment>
<keyword evidence="4" id="KW-0560">Oxidoreductase</keyword>
<evidence type="ECO:0000313" key="5">
    <source>
        <dbReference type="EMBL" id="PNX67671.1"/>
    </source>
</evidence>
<keyword evidence="3" id="KW-0274">FAD</keyword>
<dbReference type="PANTHER" id="PTHR23023">
    <property type="entry name" value="DIMETHYLANILINE MONOOXYGENASE"/>
    <property type="match status" value="1"/>
</dbReference>
<sequence length="61" mass="7207">WIVRSKEKNSEKVVEEVFDAVVVATGHYSQPKLPSIKGMDTWKRKQMHSHIYRTPEPFHNE</sequence>
<evidence type="ECO:0000313" key="6">
    <source>
        <dbReference type="EMBL" id="PNX67919.1"/>
    </source>
</evidence>
<proteinExistence type="inferred from homology"/>
<keyword evidence="6" id="KW-0503">Monooxygenase</keyword>
<dbReference type="Pfam" id="PF00743">
    <property type="entry name" value="FMO-like"/>
    <property type="match status" value="1"/>
</dbReference>
<keyword evidence="2" id="KW-0285">Flavoprotein</keyword>
<dbReference type="Gene3D" id="3.50.50.60">
    <property type="entry name" value="FAD/NAD(P)-binding domain"/>
    <property type="match status" value="2"/>
</dbReference>